<dbReference type="AlphaFoldDB" id="A0A550CYY8"/>
<evidence type="ECO:0000313" key="3">
    <source>
        <dbReference type="Proteomes" id="UP000320762"/>
    </source>
</evidence>
<name>A0A550CYY8_9AGAR</name>
<dbReference type="OrthoDB" id="3258555at2759"/>
<protein>
    <submittedName>
        <fullName evidence="2">Uncharacterized protein</fullName>
    </submittedName>
</protein>
<evidence type="ECO:0000256" key="1">
    <source>
        <dbReference type="SAM" id="MobiDB-lite"/>
    </source>
</evidence>
<feature type="compositionally biased region" description="Acidic residues" evidence="1">
    <location>
        <begin position="470"/>
        <end position="479"/>
    </location>
</feature>
<organism evidence="2 3">
    <name type="scientific">Schizophyllum amplum</name>
    <dbReference type="NCBI Taxonomy" id="97359"/>
    <lineage>
        <taxon>Eukaryota</taxon>
        <taxon>Fungi</taxon>
        <taxon>Dikarya</taxon>
        <taxon>Basidiomycota</taxon>
        <taxon>Agaricomycotina</taxon>
        <taxon>Agaricomycetes</taxon>
        <taxon>Agaricomycetidae</taxon>
        <taxon>Agaricales</taxon>
        <taxon>Schizophyllaceae</taxon>
        <taxon>Schizophyllum</taxon>
    </lineage>
</organism>
<reference evidence="2 3" key="1">
    <citation type="journal article" date="2019" name="New Phytol.">
        <title>Comparative genomics reveals unique wood-decay strategies and fruiting body development in the Schizophyllaceae.</title>
        <authorList>
            <person name="Almasi E."/>
            <person name="Sahu N."/>
            <person name="Krizsan K."/>
            <person name="Balint B."/>
            <person name="Kovacs G.M."/>
            <person name="Kiss B."/>
            <person name="Cseklye J."/>
            <person name="Drula E."/>
            <person name="Henrissat B."/>
            <person name="Nagy I."/>
            <person name="Chovatia M."/>
            <person name="Adam C."/>
            <person name="LaButti K."/>
            <person name="Lipzen A."/>
            <person name="Riley R."/>
            <person name="Grigoriev I.V."/>
            <person name="Nagy L.G."/>
        </authorList>
    </citation>
    <scope>NUCLEOTIDE SEQUENCE [LARGE SCALE GENOMIC DNA]</scope>
    <source>
        <strain evidence="2 3">NL-1724</strain>
    </source>
</reference>
<feature type="region of interest" description="Disordered" evidence="1">
    <location>
        <begin position="466"/>
        <end position="526"/>
    </location>
</feature>
<feature type="compositionally biased region" description="Low complexity" evidence="1">
    <location>
        <begin position="511"/>
        <end position="525"/>
    </location>
</feature>
<sequence length="560" mass="63647">MLGAENAQLNAHRQRLQDTVAQHTSRFGTLNVPEELSPVNSSTPRRHTADLPPEILLLIFKRSIAPAFLVSPAYSVYEEPWLECMQTKQNLSLVCRTWQQAVTELLYEDVGFRSIGQLAALLDTLIKKPDLAYLVRSIIVACYIPPFAISAYIGDLLSILGMCRRLHTFSFCNHDVNQNHVFPLQVRPTSLFAHIVNLHFAERPESLQDLLPLLTNMSPRLQSLRLVITDSDLTLAPGLTFQVMTTLSLTMPWLSPGRSLAVIRNWLMPRVESVTFRMSQYLYSSSITPGAALEEDAFQTFANQNGSHIRYLQVQTRRDYEDSNILGFNVQPMLQSCPLLEHLVLPANMRHPISHPTLRWIDVWEPPTSRRRSPNFWRKVDKLTTAVFPCLRGVRTIDHSLSFMMDLPHVIDPDVRAALGTPVVAFEYPGVRIKVAERRIWRADDVDDFPVDYDADNLYQDGDEARQEVNQDEQGDELDGVQTRAERQQAEEDDDIDDPDFEPVSSPPTTPVSTASSSVSSCVTTDNEDAEQMLQWTHDDVLRAFRQRNTMPFSSRSFSR</sequence>
<gene>
    <name evidence="2" type="ORF">BD626DRAFT_475946</name>
</gene>
<proteinExistence type="predicted"/>
<comment type="caution">
    <text evidence="2">The sequence shown here is derived from an EMBL/GenBank/DDBJ whole genome shotgun (WGS) entry which is preliminary data.</text>
</comment>
<feature type="compositionally biased region" description="Acidic residues" evidence="1">
    <location>
        <begin position="491"/>
        <end position="501"/>
    </location>
</feature>
<dbReference type="Proteomes" id="UP000320762">
    <property type="component" value="Unassembled WGS sequence"/>
</dbReference>
<evidence type="ECO:0000313" key="2">
    <source>
        <dbReference type="EMBL" id="TRM69993.1"/>
    </source>
</evidence>
<accession>A0A550CYY8</accession>
<keyword evidence="3" id="KW-1185">Reference proteome</keyword>
<dbReference type="EMBL" id="VDMD01000001">
    <property type="protein sequence ID" value="TRM69993.1"/>
    <property type="molecule type" value="Genomic_DNA"/>
</dbReference>